<dbReference type="PANTHER" id="PTHR21562">
    <property type="entry name" value="NOTUM-RELATED"/>
    <property type="match status" value="1"/>
</dbReference>
<dbReference type="AlphaFoldDB" id="A0A7C3DC42"/>
<protein>
    <submittedName>
        <fullName evidence="2">Esterase</fullName>
    </submittedName>
</protein>
<dbReference type="InterPro" id="IPR029058">
    <property type="entry name" value="AB_hydrolase_fold"/>
</dbReference>
<dbReference type="PANTHER" id="PTHR21562:SF83">
    <property type="entry name" value="PECTIN ACETYLESTERASE 4"/>
    <property type="match status" value="1"/>
</dbReference>
<dbReference type="Pfam" id="PF03283">
    <property type="entry name" value="PAE"/>
    <property type="match status" value="1"/>
</dbReference>
<sequence length="339" mass="37094">MQRWLTALVVVLGFALAQAPAGWQEIRPGGAAVCSDGSPWRFYVSPGAADKVVVNFQGGGACWDAASCNPQSRLYTTRLQLQDLQAGQGIFNRSNPENPFRDWTHVFVPYCTADLHWGNNTARYGDLTIQHKGAVNARQAVLWVFNNIPNPQNILVTGCSAGGYGSIMWAPYFMRRYPNAQVTQLGDAALGVAPASFFPVASRAWGIQGALPGWIGGLEPAQLGSNDLYQIFARAYPSRSFAQYSTLTDEVQIFFYSLIVGQPRPTPEIAQQWVQGALANLASIKQAAPNFYSYLAPGNQHCIIGRPEFYSTRVGDVRFVDWVRKLVSDGKPGDVAPSR</sequence>
<dbReference type="EMBL" id="DSWI01000010">
    <property type="protein sequence ID" value="HFG19766.1"/>
    <property type="molecule type" value="Genomic_DNA"/>
</dbReference>
<organism evidence="2">
    <name type="scientific">Meiothermus ruber</name>
    <dbReference type="NCBI Taxonomy" id="277"/>
    <lineage>
        <taxon>Bacteria</taxon>
        <taxon>Thermotogati</taxon>
        <taxon>Deinococcota</taxon>
        <taxon>Deinococci</taxon>
        <taxon>Thermales</taxon>
        <taxon>Thermaceae</taxon>
        <taxon>Meiothermus</taxon>
    </lineage>
</organism>
<feature type="signal peptide" evidence="1">
    <location>
        <begin position="1"/>
        <end position="21"/>
    </location>
</feature>
<dbReference type="InterPro" id="IPR004963">
    <property type="entry name" value="PAE/NOTUM"/>
</dbReference>
<dbReference type="SUPFAM" id="SSF53474">
    <property type="entry name" value="alpha/beta-Hydrolases"/>
    <property type="match status" value="1"/>
</dbReference>
<name>A0A7C3DC42_MEIRU</name>
<keyword evidence="1" id="KW-0732">Signal</keyword>
<accession>A0A7C3DC42</accession>
<reference evidence="2" key="1">
    <citation type="journal article" date="2020" name="mSystems">
        <title>Genome- and Community-Level Interaction Insights into Carbon Utilization and Element Cycling Functions of Hydrothermarchaeota in Hydrothermal Sediment.</title>
        <authorList>
            <person name="Zhou Z."/>
            <person name="Liu Y."/>
            <person name="Xu W."/>
            <person name="Pan J."/>
            <person name="Luo Z.H."/>
            <person name="Li M."/>
        </authorList>
    </citation>
    <scope>NUCLEOTIDE SEQUENCE [LARGE SCALE GENOMIC DNA]</scope>
    <source>
        <strain evidence="2">SpSt-524</strain>
    </source>
</reference>
<comment type="caution">
    <text evidence="2">The sequence shown here is derived from an EMBL/GenBank/DDBJ whole genome shotgun (WGS) entry which is preliminary data.</text>
</comment>
<evidence type="ECO:0000256" key="1">
    <source>
        <dbReference type="SAM" id="SignalP"/>
    </source>
</evidence>
<feature type="chain" id="PRO_5027914638" evidence="1">
    <location>
        <begin position="22"/>
        <end position="339"/>
    </location>
</feature>
<gene>
    <name evidence="2" type="ORF">ENS82_03465</name>
</gene>
<proteinExistence type="predicted"/>
<dbReference type="GO" id="GO:0016787">
    <property type="term" value="F:hydrolase activity"/>
    <property type="evidence" value="ECO:0007669"/>
    <property type="project" value="InterPro"/>
</dbReference>
<evidence type="ECO:0000313" key="2">
    <source>
        <dbReference type="EMBL" id="HFG19766.1"/>
    </source>
</evidence>